<dbReference type="InterPro" id="IPR014776">
    <property type="entry name" value="4pyrrole_Mease_sub2"/>
</dbReference>
<gene>
    <name evidence="6" type="primary">rsmI</name>
    <name evidence="8" type="ORF">RU97_GL001647</name>
</gene>
<evidence type="ECO:0000313" key="8">
    <source>
        <dbReference type="EMBL" id="OJG19029.1"/>
    </source>
</evidence>
<dbReference type="EMBL" id="JXKH01000003">
    <property type="protein sequence ID" value="OJG19029.1"/>
    <property type="molecule type" value="Genomic_DNA"/>
</dbReference>
<dbReference type="PIRSF" id="PIRSF005917">
    <property type="entry name" value="MTase_YraL"/>
    <property type="match status" value="1"/>
</dbReference>
<dbReference type="STRING" id="214095.RU97_GL001647"/>
<evidence type="ECO:0000256" key="1">
    <source>
        <dbReference type="ARBA" id="ARBA00022490"/>
    </source>
</evidence>
<dbReference type="InterPro" id="IPR035996">
    <property type="entry name" value="4pyrrol_Methylase_sf"/>
</dbReference>
<comment type="subcellular location">
    <subcellularLocation>
        <location evidence="6">Cytoplasm</location>
    </subcellularLocation>
</comment>
<dbReference type="Proteomes" id="UP000181884">
    <property type="component" value="Unassembled WGS sequence"/>
</dbReference>
<dbReference type="SUPFAM" id="SSF53790">
    <property type="entry name" value="Tetrapyrrole methylase"/>
    <property type="match status" value="1"/>
</dbReference>
<feature type="domain" description="Tetrapyrrole methylase" evidence="7">
    <location>
        <begin position="27"/>
        <end position="226"/>
    </location>
</feature>
<comment type="function">
    <text evidence="6">Catalyzes the 2'-O-methylation of the ribose of cytidine 1402 (C1402) in 16S rRNA.</text>
</comment>
<accession>A0A1L8RGX1</accession>
<dbReference type="CDD" id="cd11648">
    <property type="entry name" value="RsmI"/>
    <property type="match status" value="1"/>
</dbReference>
<dbReference type="FunFam" id="3.30.950.10:FF:000002">
    <property type="entry name" value="Ribosomal RNA small subunit methyltransferase I"/>
    <property type="match status" value="1"/>
</dbReference>
<name>A0A1L8RGX1_9ENTE</name>
<dbReference type="InterPro" id="IPR014777">
    <property type="entry name" value="4pyrrole_Mease_sub1"/>
</dbReference>
<dbReference type="GO" id="GO:0070677">
    <property type="term" value="F:rRNA (cytosine-2'-O-)-methyltransferase activity"/>
    <property type="evidence" value="ECO:0007669"/>
    <property type="project" value="UniProtKB-UniRule"/>
</dbReference>
<dbReference type="FunFam" id="3.40.1010.10:FF:000002">
    <property type="entry name" value="Ribosomal RNA small subunit methyltransferase I"/>
    <property type="match status" value="1"/>
</dbReference>
<comment type="caution">
    <text evidence="8">The sequence shown here is derived from an EMBL/GenBank/DDBJ whole genome shotgun (WGS) entry which is preliminary data.</text>
</comment>
<dbReference type="HAMAP" id="MF_01877">
    <property type="entry name" value="16SrRNA_methyltr_I"/>
    <property type="match status" value="1"/>
</dbReference>
<reference evidence="8 9" key="1">
    <citation type="submission" date="2014-12" db="EMBL/GenBank/DDBJ databases">
        <title>Draft genome sequences of 29 type strains of Enterococci.</title>
        <authorList>
            <person name="Zhong Z."/>
            <person name="Sun Z."/>
            <person name="Liu W."/>
            <person name="Zhang W."/>
            <person name="Zhang H."/>
        </authorList>
    </citation>
    <scope>NUCLEOTIDE SEQUENCE [LARGE SCALE GENOMIC DNA]</scope>
    <source>
        <strain evidence="8 9">DSM 17029</strain>
    </source>
</reference>
<keyword evidence="1 6" id="KW-0963">Cytoplasm</keyword>
<proteinExistence type="inferred from homology"/>
<dbReference type="AlphaFoldDB" id="A0A1L8RGX1"/>
<evidence type="ECO:0000256" key="4">
    <source>
        <dbReference type="ARBA" id="ARBA00022679"/>
    </source>
</evidence>
<dbReference type="InterPro" id="IPR000878">
    <property type="entry name" value="4pyrrol_Mease"/>
</dbReference>
<dbReference type="PROSITE" id="PS01296">
    <property type="entry name" value="RSMI"/>
    <property type="match status" value="1"/>
</dbReference>
<dbReference type="EC" id="2.1.1.198" evidence="6"/>
<evidence type="ECO:0000256" key="6">
    <source>
        <dbReference type="HAMAP-Rule" id="MF_01877"/>
    </source>
</evidence>
<evidence type="ECO:0000313" key="9">
    <source>
        <dbReference type="Proteomes" id="UP000181884"/>
    </source>
</evidence>
<dbReference type="GO" id="GO:0005737">
    <property type="term" value="C:cytoplasm"/>
    <property type="evidence" value="ECO:0007669"/>
    <property type="project" value="UniProtKB-SubCell"/>
</dbReference>
<dbReference type="InterPro" id="IPR018063">
    <property type="entry name" value="SAM_MeTrfase_RsmI_CS"/>
</dbReference>
<dbReference type="PANTHER" id="PTHR46111:SF1">
    <property type="entry name" value="RIBOSOMAL RNA SMALL SUBUNIT METHYLTRANSFERASE I"/>
    <property type="match status" value="1"/>
</dbReference>
<dbReference type="NCBIfam" id="TIGR00096">
    <property type="entry name" value="16S rRNA (cytidine(1402)-2'-O)-methyltransferase"/>
    <property type="match status" value="1"/>
</dbReference>
<keyword evidence="5 6" id="KW-0949">S-adenosyl-L-methionine</keyword>
<keyword evidence="9" id="KW-1185">Reference proteome</keyword>
<dbReference type="Gene3D" id="3.40.1010.10">
    <property type="entry name" value="Cobalt-precorrin-4 Transmethylase, Domain 1"/>
    <property type="match status" value="1"/>
</dbReference>
<dbReference type="PANTHER" id="PTHR46111">
    <property type="entry name" value="RIBOSOMAL RNA SMALL SUBUNIT METHYLTRANSFERASE I"/>
    <property type="match status" value="1"/>
</dbReference>
<evidence type="ECO:0000259" key="7">
    <source>
        <dbReference type="Pfam" id="PF00590"/>
    </source>
</evidence>
<keyword evidence="3 6" id="KW-0489">Methyltransferase</keyword>
<keyword evidence="4 6" id="KW-0808">Transferase</keyword>
<keyword evidence="2 6" id="KW-0698">rRNA processing</keyword>
<sequence>MSQLFFGKGDGKMQIQKSFKEPAKGILYLVPTPIGNLEDMTMRGIRILQEADLIASEDTRNTQKLLNHFEIKTPQLSFHEHNIRERIPQLLEKLHNGAVIAQVSDAGMPSVSDPGHELVTACIAAELPVVALPGPTAGLTALIASGLLPQPFTFYGFLPRKKKEQREALEQLQGAQPTQIFYESPYRIKQTVTLMAEVFGPREAVICRELTKIHEEYLRGTLTELAEYLSEHELKGECCLLVAGGEAAEPEADYAELTLQEHVLALMATGSSSKEAIKEVAKRRKLPKQEVYQAYHEPK</sequence>
<organism evidence="8 9">
    <name type="scientific">Enterococcus canis</name>
    <dbReference type="NCBI Taxonomy" id="214095"/>
    <lineage>
        <taxon>Bacteria</taxon>
        <taxon>Bacillati</taxon>
        <taxon>Bacillota</taxon>
        <taxon>Bacilli</taxon>
        <taxon>Lactobacillales</taxon>
        <taxon>Enterococcaceae</taxon>
        <taxon>Enterococcus</taxon>
    </lineage>
</organism>
<dbReference type="Gene3D" id="3.30.950.10">
    <property type="entry name" value="Methyltransferase, Cobalt-precorrin-4 Transmethylase, Domain 2"/>
    <property type="match status" value="1"/>
</dbReference>
<protein>
    <recommendedName>
        <fullName evidence="6">Ribosomal RNA small subunit methyltransferase I</fullName>
        <ecNumber evidence="6">2.1.1.198</ecNumber>
    </recommendedName>
    <alternativeName>
        <fullName evidence="6">16S rRNA 2'-O-ribose C1402 methyltransferase</fullName>
    </alternativeName>
    <alternativeName>
        <fullName evidence="6">rRNA (cytidine-2'-O-)-methyltransferase RsmI</fullName>
    </alternativeName>
</protein>
<dbReference type="InterPro" id="IPR008189">
    <property type="entry name" value="rRNA_ssu_MeTfrase_I"/>
</dbReference>
<evidence type="ECO:0000256" key="3">
    <source>
        <dbReference type="ARBA" id="ARBA00022603"/>
    </source>
</evidence>
<comment type="catalytic activity">
    <reaction evidence="6">
        <text>cytidine(1402) in 16S rRNA + S-adenosyl-L-methionine = 2'-O-methylcytidine(1402) in 16S rRNA + S-adenosyl-L-homocysteine + H(+)</text>
        <dbReference type="Rhea" id="RHEA:42924"/>
        <dbReference type="Rhea" id="RHEA-COMP:10285"/>
        <dbReference type="Rhea" id="RHEA-COMP:10286"/>
        <dbReference type="ChEBI" id="CHEBI:15378"/>
        <dbReference type="ChEBI" id="CHEBI:57856"/>
        <dbReference type="ChEBI" id="CHEBI:59789"/>
        <dbReference type="ChEBI" id="CHEBI:74495"/>
        <dbReference type="ChEBI" id="CHEBI:82748"/>
        <dbReference type="EC" id="2.1.1.198"/>
    </reaction>
</comment>
<evidence type="ECO:0000256" key="5">
    <source>
        <dbReference type="ARBA" id="ARBA00022691"/>
    </source>
</evidence>
<comment type="similarity">
    <text evidence="6">Belongs to the methyltransferase superfamily. RsmI family.</text>
</comment>
<evidence type="ECO:0000256" key="2">
    <source>
        <dbReference type="ARBA" id="ARBA00022552"/>
    </source>
</evidence>
<dbReference type="Pfam" id="PF00590">
    <property type="entry name" value="TP_methylase"/>
    <property type="match status" value="1"/>
</dbReference>